<dbReference type="GO" id="GO:0009003">
    <property type="term" value="F:signal peptidase activity"/>
    <property type="evidence" value="ECO:0007669"/>
    <property type="project" value="UniProtKB-EC"/>
</dbReference>
<dbReference type="InterPro" id="IPR000223">
    <property type="entry name" value="Pept_S26A_signal_pept_1"/>
</dbReference>
<keyword evidence="5 6" id="KW-0378">Hydrolase</keyword>
<dbReference type="PRINTS" id="PR00727">
    <property type="entry name" value="LEADERPTASE"/>
</dbReference>
<dbReference type="Proteomes" id="UP000184520">
    <property type="component" value="Unassembled WGS sequence"/>
</dbReference>
<keyword evidence="9" id="KW-1185">Reference proteome</keyword>
<dbReference type="AlphaFoldDB" id="A0A1M5PTU6"/>
<comment type="catalytic activity">
    <reaction evidence="1 6">
        <text>Cleavage of hydrophobic, N-terminal signal or leader sequences from secreted and periplasmic proteins.</text>
        <dbReference type="EC" id="3.4.21.89"/>
    </reaction>
</comment>
<dbReference type="PANTHER" id="PTHR43390:SF1">
    <property type="entry name" value="CHLOROPLAST PROCESSING PEPTIDASE"/>
    <property type="match status" value="1"/>
</dbReference>
<feature type="transmembrane region" description="Helical" evidence="6">
    <location>
        <begin position="99"/>
        <end position="122"/>
    </location>
</feature>
<dbReference type="CDD" id="cd06530">
    <property type="entry name" value="S26_SPase_I"/>
    <property type="match status" value="1"/>
</dbReference>
<evidence type="ECO:0000313" key="8">
    <source>
        <dbReference type="EMBL" id="SHH04703.1"/>
    </source>
</evidence>
<dbReference type="Pfam" id="PF10502">
    <property type="entry name" value="Peptidase_S26"/>
    <property type="match status" value="1"/>
</dbReference>
<evidence type="ECO:0000256" key="6">
    <source>
        <dbReference type="RuleBase" id="RU362042"/>
    </source>
</evidence>
<gene>
    <name evidence="8" type="ORF">SAMN05216361_3580</name>
</gene>
<evidence type="ECO:0000256" key="4">
    <source>
        <dbReference type="ARBA" id="ARBA00019232"/>
    </source>
</evidence>
<reference evidence="9" key="1">
    <citation type="submission" date="2016-11" db="EMBL/GenBank/DDBJ databases">
        <authorList>
            <person name="Varghese N."/>
            <person name="Submissions S."/>
        </authorList>
    </citation>
    <scope>NUCLEOTIDE SEQUENCE [LARGE SCALE GENOMIC DNA]</scope>
    <source>
        <strain evidence="9">CGMCC 1.8995</strain>
    </source>
</reference>
<organism evidence="8 9">
    <name type="scientific">Marisediminitalea aggregata</name>
    <dbReference type="NCBI Taxonomy" id="634436"/>
    <lineage>
        <taxon>Bacteria</taxon>
        <taxon>Pseudomonadati</taxon>
        <taxon>Pseudomonadota</taxon>
        <taxon>Gammaproteobacteria</taxon>
        <taxon>Alteromonadales</taxon>
        <taxon>Alteromonadaceae</taxon>
        <taxon>Marisediminitalea</taxon>
    </lineage>
</organism>
<dbReference type="SUPFAM" id="SSF51306">
    <property type="entry name" value="LexA/Signal peptidase"/>
    <property type="match status" value="1"/>
</dbReference>
<dbReference type="PANTHER" id="PTHR43390">
    <property type="entry name" value="SIGNAL PEPTIDASE I"/>
    <property type="match status" value="1"/>
</dbReference>
<keyword evidence="6" id="KW-0812">Transmembrane</keyword>
<comment type="subcellular location">
    <subcellularLocation>
        <location evidence="6">Membrane</location>
        <topology evidence="6">Multi-pass membrane protein</topology>
    </subcellularLocation>
</comment>
<keyword evidence="6" id="KW-0645">Protease</keyword>
<dbReference type="Gene3D" id="2.10.109.10">
    <property type="entry name" value="Umud Fragment, subunit A"/>
    <property type="match status" value="1"/>
</dbReference>
<evidence type="ECO:0000256" key="2">
    <source>
        <dbReference type="ARBA" id="ARBA00009370"/>
    </source>
</evidence>
<dbReference type="NCBIfam" id="TIGR02227">
    <property type="entry name" value="sigpep_I_bact"/>
    <property type="match status" value="1"/>
</dbReference>
<dbReference type="OrthoDB" id="9815782at2"/>
<protein>
    <recommendedName>
        <fullName evidence="4 6">Signal peptidase I</fullName>
        <ecNumber evidence="3 6">3.4.21.89</ecNumber>
    </recommendedName>
</protein>
<evidence type="ECO:0000256" key="3">
    <source>
        <dbReference type="ARBA" id="ARBA00013208"/>
    </source>
</evidence>
<comment type="similarity">
    <text evidence="2 6">Belongs to the peptidase S26 family.</text>
</comment>
<dbReference type="InterPro" id="IPR019533">
    <property type="entry name" value="Peptidase_S26"/>
</dbReference>
<feature type="transmembrane region" description="Helical" evidence="6">
    <location>
        <begin position="67"/>
        <end position="87"/>
    </location>
</feature>
<dbReference type="InterPro" id="IPR036286">
    <property type="entry name" value="LexA/Signal_pep-like_sf"/>
</dbReference>
<evidence type="ECO:0000256" key="1">
    <source>
        <dbReference type="ARBA" id="ARBA00000677"/>
    </source>
</evidence>
<feature type="transmembrane region" description="Helical" evidence="6">
    <location>
        <begin position="37"/>
        <end position="55"/>
    </location>
</feature>
<dbReference type="RefSeq" id="WP_084526678.1">
    <property type="nucleotide sequence ID" value="NZ_FQWD01000006.1"/>
</dbReference>
<sequence>MASVNANQWKPSKLLTAILALFLNAFAFLYVNKARWFWVYVIVTLIVAIASMAHYENSLLQSLAQNGFLSIALALICIVHSVYLAHYYADEQRKWFARWYAVILIVIGVFGLIGFVRLYVVAPFQIPSSAMLPTLTPGSHVLVSKSGFANKTLFTNEIYQTEPSVMPYRGDVIVFRYPLERDILYIKRVIGLPGETIRYENKQVSVKPRCLPEAESCAEFKALDLIALPEHTLSSSPLLIFQEDLGSRQHNIAINMQREIPAHFYFNQLGTPNTEWKVPANHYFVMGDSRDNSRDSRFWGFVPEQDIVGRVIYSW</sequence>
<dbReference type="PROSITE" id="PS00760">
    <property type="entry name" value="SPASE_I_2"/>
    <property type="match status" value="1"/>
</dbReference>
<dbReference type="EC" id="3.4.21.89" evidence="3 6"/>
<dbReference type="GO" id="GO:0004252">
    <property type="term" value="F:serine-type endopeptidase activity"/>
    <property type="evidence" value="ECO:0007669"/>
    <property type="project" value="InterPro"/>
</dbReference>
<evidence type="ECO:0000259" key="7">
    <source>
        <dbReference type="Pfam" id="PF10502"/>
    </source>
</evidence>
<dbReference type="EMBL" id="FQWD01000006">
    <property type="protein sequence ID" value="SHH04703.1"/>
    <property type="molecule type" value="Genomic_DNA"/>
</dbReference>
<keyword evidence="6" id="KW-0472">Membrane</keyword>
<dbReference type="GO" id="GO:0006465">
    <property type="term" value="P:signal peptide processing"/>
    <property type="evidence" value="ECO:0007669"/>
    <property type="project" value="InterPro"/>
</dbReference>
<name>A0A1M5PTU6_9ALTE</name>
<dbReference type="STRING" id="634436.SAMN05216361_3580"/>
<dbReference type="InterPro" id="IPR019757">
    <property type="entry name" value="Pept_S26A_signal_pept_1_Lys-AS"/>
</dbReference>
<accession>A0A1M5PTU6</accession>
<feature type="domain" description="Peptidase S26" evidence="7">
    <location>
        <begin position="102"/>
        <end position="313"/>
    </location>
</feature>
<proteinExistence type="inferred from homology"/>
<dbReference type="GO" id="GO:0016020">
    <property type="term" value="C:membrane"/>
    <property type="evidence" value="ECO:0007669"/>
    <property type="project" value="UniProtKB-SubCell"/>
</dbReference>
<evidence type="ECO:0000256" key="5">
    <source>
        <dbReference type="ARBA" id="ARBA00022801"/>
    </source>
</evidence>
<evidence type="ECO:0000313" key="9">
    <source>
        <dbReference type="Proteomes" id="UP000184520"/>
    </source>
</evidence>
<keyword evidence="6" id="KW-1133">Transmembrane helix</keyword>